<dbReference type="AlphaFoldDB" id="A0A2R6NZ18"/>
<keyword evidence="2" id="KW-1185">Reference proteome</keyword>
<proteinExistence type="predicted"/>
<gene>
    <name evidence="1" type="ORF">PHLCEN_2v6547</name>
</gene>
<sequence length="192" mass="21912">MLVDLHYSPMQATEGHLWGTHVSEGVFMTMFGPFHRLGEQTPFAYIKEVICLIASNMPRDPTSPPIDVHVTPIDPFVTSPSKLILRDLYTFGSPRFALEDFVDVFMLVMDTHHGYSWRIVSEGDPVTLVPPVHLIDPKFIHLDKAWQVSENAEFQELPSERNSHPRPPIPVINMSYHTPWAYFNALYRAATP</sequence>
<dbReference type="EMBL" id="MLYV02000629">
    <property type="protein sequence ID" value="PSR81016.1"/>
    <property type="molecule type" value="Genomic_DNA"/>
</dbReference>
<name>A0A2R6NZ18_9APHY</name>
<dbReference type="OrthoDB" id="426718at2759"/>
<reference evidence="1 2" key="1">
    <citation type="submission" date="2018-02" db="EMBL/GenBank/DDBJ databases">
        <title>Genome sequence of the basidiomycete white-rot fungus Phlebia centrifuga.</title>
        <authorList>
            <person name="Granchi Z."/>
            <person name="Peng M."/>
            <person name="de Vries R.P."/>
            <person name="Hilden K."/>
            <person name="Makela M.R."/>
            <person name="Grigoriev I."/>
            <person name="Riley R."/>
        </authorList>
    </citation>
    <scope>NUCLEOTIDE SEQUENCE [LARGE SCALE GENOMIC DNA]</scope>
    <source>
        <strain evidence="1 2">FBCC195</strain>
    </source>
</reference>
<organism evidence="1 2">
    <name type="scientific">Hermanssonia centrifuga</name>
    <dbReference type="NCBI Taxonomy" id="98765"/>
    <lineage>
        <taxon>Eukaryota</taxon>
        <taxon>Fungi</taxon>
        <taxon>Dikarya</taxon>
        <taxon>Basidiomycota</taxon>
        <taxon>Agaricomycotina</taxon>
        <taxon>Agaricomycetes</taxon>
        <taxon>Polyporales</taxon>
        <taxon>Meruliaceae</taxon>
        <taxon>Hermanssonia</taxon>
    </lineage>
</organism>
<dbReference type="Proteomes" id="UP000186601">
    <property type="component" value="Unassembled WGS sequence"/>
</dbReference>
<protein>
    <submittedName>
        <fullName evidence="1">Uncharacterized protein</fullName>
    </submittedName>
</protein>
<dbReference type="Gene3D" id="3.40.50.1820">
    <property type="entry name" value="alpha/beta hydrolase"/>
    <property type="match status" value="1"/>
</dbReference>
<dbReference type="SUPFAM" id="SSF53474">
    <property type="entry name" value="alpha/beta-Hydrolases"/>
    <property type="match status" value="1"/>
</dbReference>
<dbReference type="InterPro" id="IPR029058">
    <property type="entry name" value="AB_hydrolase_fold"/>
</dbReference>
<comment type="caution">
    <text evidence="1">The sequence shown here is derived from an EMBL/GenBank/DDBJ whole genome shotgun (WGS) entry which is preliminary data.</text>
</comment>
<evidence type="ECO:0000313" key="2">
    <source>
        <dbReference type="Proteomes" id="UP000186601"/>
    </source>
</evidence>
<accession>A0A2R6NZ18</accession>
<evidence type="ECO:0000313" key="1">
    <source>
        <dbReference type="EMBL" id="PSR81016.1"/>
    </source>
</evidence>